<dbReference type="Proteomes" id="UP000287156">
    <property type="component" value="Unassembled WGS sequence"/>
</dbReference>
<evidence type="ECO:0000256" key="8">
    <source>
        <dbReference type="ARBA" id="ARBA00030803"/>
    </source>
</evidence>
<dbReference type="GO" id="GO:0006417">
    <property type="term" value="P:regulation of translation"/>
    <property type="evidence" value="ECO:0007669"/>
    <property type="project" value="TreeGrafter"/>
</dbReference>
<accession>A0A429XX81</accession>
<name>A0A429XX81_9BACI</name>
<dbReference type="InterPro" id="IPR041916">
    <property type="entry name" value="Anti_sigma_zinc_sf"/>
</dbReference>
<feature type="domain" description="Anti-sigma K factor RskA C-terminal" evidence="11">
    <location>
        <begin position="118"/>
        <end position="231"/>
    </location>
</feature>
<reference evidence="12" key="1">
    <citation type="submission" date="2018-12" db="EMBL/GenBank/DDBJ databases">
        <authorList>
            <person name="Sun L."/>
            <person name="Chen Z."/>
        </authorList>
    </citation>
    <scope>NUCLEOTIDE SEQUENCE [LARGE SCALE GENOMIC DNA]</scope>
    <source>
        <strain evidence="12">3-2-2</strain>
    </source>
</reference>
<sequence length="239" mass="27133">MRAECGKLLYFMADELSGGEKLKYMKHLKECKQCSKEFEEMTDVWNALQMDFEEKDVPETLKADVMDYVFKHESKKDPLKRSAHRTAKIKRQYTPWASGFVLVLSIMALYLCFHVLSNQNSNAEKPFPSEIVETFQLSSSGKTSSRLTGTAVVLQEGESKKLIVRMEHMPVLQGAEVYQVWLLNNGKRENAGIFRPDERGTGVLIFELDRGIQFDQIGITTEPDENSDLPRGEKIAGSA</sequence>
<evidence type="ECO:0000256" key="7">
    <source>
        <dbReference type="ARBA" id="ARBA00029829"/>
    </source>
</evidence>
<evidence type="ECO:0000313" key="12">
    <source>
        <dbReference type="EMBL" id="RST73104.1"/>
    </source>
</evidence>
<dbReference type="GO" id="GO:0016989">
    <property type="term" value="F:sigma factor antagonist activity"/>
    <property type="evidence" value="ECO:0007669"/>
    <property type="project" value="TreeGrafter"/>
</dbReference>
<comment type="caution">
    <text evidence="12">The sequence shown here is derived from an EMBL/GenBank/DDBJ whole genome shotgun (WGS) entry which is preliminary data.</text>
</comment>
<dbReference type="EMBL" id="QYTV02000006">
    <property type="protein sequence ID" value="RST73104.1"/>
    <property type="molecule type" value="Genomic_DNA"/>
</dbReference>
<keyword evidence="4 10" id="KW-0812">Transmembrane</keyword>
<evidence type="ECO:0000256" key="2">
    <source>
        <dbReference type="ARBA" id="ARBA00004236"/>
    </source>
</evidence>
<evidence type="ECO:0000256" key="3">
    <source>
        <dbReference type="ARBA" id="ARBA00022475"/>
    </source>
</evidence>
<gene>
    <name evidence="12" type="ORF">D4T97_014590</name>
</gene>
<evidence type="ECO:0000259" key="11">
    <source>
        <dbReference type="Pfam" id="PF10099"/>
    </source>
</evidence>
<evidence type="ECO:0000256" key="5">
    <source>
        <dbReference type="ARBA" id="ARBA00022989"/>
    </source>
</evidence>
<evidence type="ECO:0000256" key="10">
    <source>
        <dbReference type="SAM" id="Phobius"/>
    </source>
</evidence>
<comment type="subcellular location">
    <subcellularLocation>
        <location evidence="2">Cell membrane</location>
    </subcellularLocation>
    <subcellularLocation>
        <location evidence="1">Membrane</location>
        <topology evidence="1">Single-pass membrane protein</topology>
    </subcellularLocation>
</comment>
<feature type="transmembrane region" description="Helical" evidence="10">
    <location>
        <begin position="93"/>
        <end position="116"/>
    </location>
</feature>
<keyword evidence="6 10" id="KW-0472">Membrane</keyword>
<feature type="region of interest" description="Disordered" evidence="9">
    <location>
        <begin position="220"/>
        <end position="239"/>
    </location>
</feature>
<dbReference type="OrthoDB" id="150725at2"/>
<evidence type="ECO:0000256" key="9">
    <source>
        <dbReference type="SAM" id="MobiDB-lite"/>
    </source>
</evidence>
<organism evidence="12 13">
    <name type="scientific">Siminovitchia acidinfaciens</name>
    <dbReference type="NCBI Taxonomy" id="2321395"/>
    <lineage>
        <taxon>Bacteria</taxon>
        <taxon>Bacillati</taxon>
        <taxon>Bacillota</taxon>
        <taxon>Bacilli</taxon>
        <taxon>Bacillales</taxon>
        <taxon>Bacillaceae</taxon>
        <taxon>Siminovitchia</taxon>
    </lineage>
</organism>
<evidence type="ECO:0000256" key="4">
    <source>
        <dbReference type="ARBA" id="ARBA00022692"/>
    </source>
</evidence>
<dbReference type="Pfam" id="PF10099">
    <property type="entry name" value="RskA_C"/>
    <property type="match status" value="1"/>
</dbReference>
<dbReference type="AlphaFoldDB" id="A0A429XX81"/>
<evidence type="ECO:0000256" key="6">
    <source>
        <dbReference type="ARBA" id="ARBA00023136"/>
    </source>
</evidence>
<evidence type="ECO:0000256" key="1">
    <source>
        <dbReference type="ARBA" id="ARBA00004167"/>
    </source>
</evidence>
<dbReference type="PANTHER" id="PTHR37461">
    <property type="entry name" value="ANTI-SIGMA-K FACTOR RSKA"/>
    <property type="match status" value="1"/>
</dbReference>
<dbReference type="InterPro" id="IPR051474">
    <property type="entry name" value="Anti-sigma-K/W_factor"/>
</dbReference>
<keyword evidence="5 10" id="KW-1133">Transmembrane helix</keyword>
<protein>
    <recommendedName>
        <fullName evidence="8">Regulator of SigK</fullName>
    </recommendedName>
    <alternativeName>
        <fullName evidence="7">Sigma-K anti-sigma factor RskA</fullName>
    </alternativeName>
</protein>
<dbReference type="GO" id="GO:0005886">
    <property type="term" value="C:plasma membrane"/>
    <property type="evidence" value="ECO:0007669"/>
    <property type="project" value="UniProtKB-SubCell"/>
</dbReference>
<dbReference type="PANTHER" id="PTHR37461:SF1">
    <property type="entry name" value="ANTI-SIGMA-K FACTOR RSKA"/>
    <property type="match status" value="1"/>
</dbReference>
<evidence type="ECO:0000313" key="13">
    <source>
        <dbReference type="Proteomes" id="UP000287156"/>
    </source>
</evidence>
<feature type="compositionally biased region" description="Basic and acidic residues" evidence="9">
    <location>
        <begin position="228"/>
        <end position="239"/>
    </location>
</feature>
<dbReference type="InterPro" id="IPR018764">
    <property type="entry name" value="RskA_C"/>
</dbReference>
<dbReference type="Gene3D" id="1.10.10.1320">
    <property type="entry name" value="Anti-sigma factor, zinc-finger domain"/>
    <property type="match status" value="1"/>
</dbReference>
<proteinExistence type="predicted"/>
<keyword evidence="13" id="KW-1185">Reference proteome</keyword>
<keyword evidence="3" id="KW-1003">Cell membrane</keyword>
<dbReference type="RefSeq" id="WP_126051485.1">
    <property type="nucleotide sequence ID" value="NZ_QYTV02000006.1"/>
</dbReference>